<organism evidence="3 5">
    <name type="scientific">Photobacterium phosphoreum</name>
    <dbReference type="NCBI Taxonomy" id="659"/>
    <lineage>
        <taxon>Bacteria</taxon>
        <taxon>Pseudomonadati</taxon>
        <taxon>Pseudomonadota</taxon>
        <taxon>Gammaproteobacteria</taxon>
        <taxon>Vibrionales</taxon>
        <taxon>Vibrionaceae</taxon>
        <taxon>Photobacterium</taxon>
    </lineage>
</organism>
<name>A0A2T3JY85_PHOPO</name>
<dbReference type="InterPro" id="IPR001509">
    <property type="entry name" value="Epimerase_deHydtase"/>
</dbReference>
<gene>
    <name evidence="3" type="ORF">C9J18_02370</name>
    <name evidence="2" type="ORF">CTM96_01240</name>
</gene>
<reference evidence="4 5" key="1">
    <citation type="submission" date="2018-03" db="EMBL/GenBank/DDBJ databases">
        <title>Whole genome sequencing of Histamine producing bacteria.</title>
        <authorList>
            <person name="Butler K."/>
        </authorList>
    </citation>
    <scope>NUCLEOTIDE SEQUENCE [LARGE SCALE GENOMIC DNA]</scope>
    <source>
        <strain evidence="3 5">FS-6.1</strain>
        <strain evidence="2 4">FS-6.2</strain>
    </source>
</reference>
<dbReference type="Pfam" id="PF01370">
    <property type="entry name" value="Epimerase"/>
    <property type="match status" value="1"/>
</dbReference>
<dbReference type="AlphaFoldDB" id="A0A2T3JY85"/>
<keyword evidence="4" id="KW-1185">Reference proteome</keyword>
<comment type="caution">
    <text evidence="3">The sequence shown here is derived from an EMBL/GenBank/DDBJ whole genome shotgun (WGS) entry which is preliminary data.</text>
</comment>
<proteinExistence type="predicted"/>
<evidence type="ECO:0000313" key="4">
    <source>
        <dbReference type="Proteomes" id="UP000241405"/>
    </source>
</evidence>
<accession>A0A2T3JY85</accession>
<dbReference type="SUPFAM" id="SSF51735">
    <property type="entry name" value="NAD(P)-binding Rossmann-fold domains"/>
    <property type="match status" value="1"/>
</dbReference>
<dbReference type="EMBL" id="PYMP01000001">
    <property type="protein sequence ID" value="PSU54348.1"/>
    <property type="molecule type" value="Genomic_DNA"/>
</dbReference>
<evidence type="ECO:0000313" key="3">
    <source>
        <dbReference type="EMBL" id="PSU54348.1"/>
    </source>
</evidence>
<evidence type="ECO:0000259" key="1">
    <source>
        <dbReference type="Pfam" id="PF01370"/>
    </source>
</evidence>
<dbReference type="InterPro" id="IPR036291">
    <property type="entry name" value="NAD(P)-bd_dom_sf"/>
</dbReference>
<dbReference type="Proteomes" id="UP000241405">
    <property type="component" value="Unassembled WGS sequence"/>
</dbReference>
<protein>
    <submittedName>
        <fullName evidence="3">NAD(P)-dependent oxidoreductase</fullName>
    </submittedName>
</protein>
<evidence type="ECO:0000313" key="5">
    <source>
        <dbReference type="Proteomes" id="UP000241618"/>
    </source>
</evidence>
<dbReference type="RefSeq" id="WP_107189196.1">
    <property type="nucleotide sequence ID" value="NZ_PYMN01000003.1"/>
</dbReference>
<evidence type="ECO:0000313" key="2">
    <source>
        <dbReference type="EMBL" id="PSU27376.1"/>
    </source>
</evidence>
<dbReference type="EMBL" id="PYMO01000001">
    <property type="protein sequence ID" value="PSU27376.1"/>
    <property type="molecule type" value="Genomic_DNA"/>
</dbReference>
<feature type="domain" description="NAD-dependent epimerase/dehydratase" evidence="1">
    <location>
        <begin position="9"/>
        <end position="202"/>
    </location>
</feature>
<dbReference type="Proteomes" id="UP000241618">
    <property type="component" value="Unassembled WGS sequence"/>
</dbReference>
<dbReference type="Gene3D" id="3.40.50.720">
    <property type="entry name" value="NAD(P)-binding Rossmann-like Domain"/>
    <property type="match status" value="1"/>
</dbReference>
<sequence length="275" mass="30051">MKVSICGCGWLGLPLALSLKTQAIDVWGSKTTLAGVNKLQQQGINGCLLTLPLSDEVNTSIDQFLTTDVLVIAIPPGRKNLNPQAHLNNVMSLSAAAYEAGCQRVIFISTTSVYDSLEGEVLETTLVCPQSSSGKLHHQLEQLLRQQWQHNLTVLRLSGLFGPLRHPVKFLSGRQTLSAGKQPVNLVHLDDCIRVISAIITQKPLMPIMHLAASTHPSREQYYTEMAIKSQLPLPEFNDDNEGVNGKQINAQQTLSALGITMIHDDLLQGTPHLL</sequence>